<dbReference type="EMBL" id="JAAKDE010000016">
    <property type="protein sequence ID" value="MBA2133627.1"/>
    <property type="molecule type" value="Genomic_DNA"/>
</dbReference>
<dbReference type="Proteomes" id="UP000657177">
    <property type="component" value="Unassembled WGS sequence"/>
</dbReference>
<keyword evidence="2" id="KW-1185">Reference proteome</keyword>
<reference evidence="1" key="1">
    <citation type="submission" date="2020-06" db="EMBL/GenBank/DDBJ databases">
        <title>Novel chitinolytic bacterium.</title>
        <authorList>
            <person name="Ungkulpasvich U."/>
            <person name="Kosugi A."/>
            <person name="Uke A."/>
        </authorList>
    </citation>
    <scope>NUCLEOTIDE SEQUENCE</scope>
    <source>
        <strain evidence="1">UUS1-1</strain>
    </source>
</reference>
<accession>A0A8J6I3L9</accession>
<name>A0A8J6I3L9_9FIRM</name>
<gene>
    <name evidence="1" type="ORF">G5B42_08765</name>
</gene>
<proteinExistence type="predicted"/>
<sequence>MIRAGASRLTPDPPKVRTKKVKKVIINMDQVRNVLRVGGLFVVLTMANASIQALVAQTQYHLKEVQAEIQTVDQKIGWLQYELAGHLSQQQIARLTRGREEAGQREQNAQVQLSPNLVLPPNILSIDPATPLPQKTITAKIYDWVSGMGRTLAEGVFAE</sequence>
<dbReference type="AlphaFoldDB" id="A0A8J6I3L9"/>
<organism evidence="1 2">
    <name type="scientific">Capillibacterium thermochitinicola</name>
    <dbReference type="NCBI Taxonomy" id="2699427"/>
    <lineage>
        <taxon>Bacteria</taxon>
        <taxon>Bacillati</taxon>
        <taxon>Bacillota</taxon>
        <taxon>Capillibacterium</taxon>
    </lineage>
</organism>
<evidence type="ECO:0000313" key="1">
    <source>
        <dbReference type="EMBL" id="MBA2133627.1"/>
    </source>
</evidence>
<protein>
    <submittedName>
        <fullName evidence="1">Uncharacterized protein</fullName>
    </submittedName>
</protein>
<evidence type="ECO:0000313" key="2">
    <source>
        <dbReference type="Proteomes" id="UP000657177"/>
    </source>
</evidence>
<comment type="caution">
    <text evidence="1">The sequence shown here is derived from an EMBL/GenBank/DDBJ whole genome shotgun (WGS) entry which is preliminary data.</text>
</comment>